<dbReference type="GO" id="GO:0039660">
    <property type="term" value="F:structural constituent of virion"/>
    <property type="evidence" value="ECO:0007669"/>
    <property type="project" value="UniProtKB-KW"/>
</dbReference>
<dbReference type="Gene3D" id="2.70.20.60">
    <property type="entry name" value="Viral matrix protein, C-terminal domain"/>
    <property type="match status" value="1"/>
</dbReference>
<dbReference type="GO" id="GO:0044423">
    <property type="term" value="C:virion component"/>
    <property type="evidence" value="ECO:0007669"/>
    <property type="project" value="UniProtKB-KW"/>
</dbReference>
<evidence type="ECO:0000259" key="6">
    <source>
        <dbReference type="Pfam" id="PF00661"/>
    </source>
</evidence>
<accession>A0A8T9KM46</accession>
<evidence type="ECO:0000256" key="1">
    <source>
        <dbReference type="ARBA" id="ARBA00004328"/>
    </source>
</evidence>
<feature type="domain" description="Matrix protein C-terminal Paramyxoviridae" evidence="7">
    <location>
        <begin position="221"/>
        <end position="379"/>
    </location>
</feature>
<name>A0A8T9KM46_9MONO</name>
<evidence type="ECO:0000256" key="3">
    <source>
        <dbReference type="ARBA" id="ARBA00022844"/>
    </source>
</evidence>
<evidence type="ECO:0000256" key="4">
    <source>
        <dbReference type="ARBA" id="ARBA00023311"/>
    </source>
</evidence>
<evidence type="ECO:0000256" key="5">
    <source>
        <dbReference type="SAM" id="MobiDB-lite"/>
    </source>
</evidence>
<dbReference type="Pfam" id="PF23765">
    <property type="entry name" value="Matrix_Paramyxo_C"/>
    <property type="match status" value="1"/>
</dbReference>
<feature type="domain" description="Matrix protein N-terminal" evidence="6">
    <location>
        <begin position="21"/>
        <end position="89"/>
    </location>
</feature>
<organism evidence="8 9">
    <name type="scientific">Wufeng Myotis altarium paramyxovirus 1</name>
    <dbReference type="NCBI Taxonomy" id="2928981"/>
    <lineage>
        <taxon>Viruses</taxon>
        <taxon>Riboviria</taxon>
        <taxon>Orthornavirae</taxon>
        <taxon>Negarnaviricota</taxon>
        <taxon>Haploviricotina</taxon>
        <taxon>Monjiviricetes</taxon>
        <taxon>Mononegavirales</taxon>
        <taxon>Paramyxoviridae</taxon>
        <taxon>Orthoparamyxovirinae</taxon>
        <taxon>Parajeilongvirus</taxon>
        <taxon>Parajeilongvirus myotis</taxon>
    </lineage>
</organism>
<dbReference type="Pfam" id="PF00661">
    <property type="entry name" value="Matrix_Paramyxo_N"/>
    <property type="match status" value="2"/>
</dbReference>
<comment type="subcellular location">
    <subcellularLocation>
        <location evidence="1">Virion</location>
    </subcellularLocation>
</comment>
<protein>
    <recommendedName>
        <fullName evidence="2">Matrix protein</fullName>
    </recommendedName>
</protein>
<dbReference type="InterPro" id="IPR042539">
    <property type="entry name" value="Matrix_C"/>
</dbReference>
<dbReference type="Proteomes" id="UP001257273">
    <property type="component" value="Segment"/>
</dbReference>
<sequence>MNIINNYKKLRIKVLKMAGKADFSKRSWEEGGTLVAIDAEADDQGRLIPKVRVINPGWNDRKSTGYMYMIIYGIIEDRDKGKEKSISSARPRSVQDPDQQGGVSGSQSSNRESTIIYKSSRAFGSFPIGVGKCSSDPEDLLEAILKLDITVRRTAGSSEKLVYGVSNVPASLTPWNGVLANGAIFPAIKVCSNVDIVPVDRALKLRPIFLTITLLTDAGVYKVPSNVLDFRMNNAISFNLLVTLQVGSDFQSSGVKGVVTEDGERVTTLMVHIGNFARKKGKAYSVDYCRRKVEKMDLRFSLGAIGGLSLHIRVAGKMSNVLRAQLGYRKSICYSLMDTNPYLNRVMWKSECSIKNVTAVFQPSVPKEFKIYENILIDNTGKILKQ</sequence>
<evidence type="ECO:0000313" key="9">
    <source>
        <dbReference type="Proteomes" id="UP001257273"/>
    </source>
</evidence>
<feature type="region of interest" description="Disordered" evidence="5">
    <location>
        <begin position="82"/>
        <end position="111"/>
    </location>
</feature>
<reference evidence="8" key="1">
    <citation type="submission" date="2021-12" db="EMBL/GenBank/DDBJ databases">
        <authorList>
            <person name="Tan Z.-Z."/>
            <person name="Pan Y.-F."/>
            <person name="Zhang Y.-Z."/>
        </authorList>
    </citation>
    <scope>NUCLEOTIDE SEQUENCE</scope>
    <source>
        <strain evidence="8">WFB_YunShu</strain>
    </source>
</reference>
<feature type="compositionally biased region" description="Low complexity" evidence="5">
    <location>
        <begin position="99"/>
        <end position="109"/>
    </location>
</feature>
<feature type="domain" description="Matrix protein N-terminal" evidence="6">
    <location>
        <begin position="117"/>
        <end position="217"/>
    </location>
</feature>
<dbReference type="EMBL" id="OM030333">
    <property type="protein sequence ID" value="UOL48928.1"/>
    <property type="molecule type" value="Viral_cRNA"/>
</dbReference>
<proteinExistence type="predicted"/>
<evidence type="ECO:0000256" key="2">
    <source>
        <dbReference type="ARBA" id="ARBA00017678"/>
    </source>
</evidence>
<evidence type="ECO:0000259" key="7">
    <source>
        <dbReference type="Pfam" id="PF23765"/>
    </source>
</evidence>
<dbReference type="Gene3D" id="2.70.20.50">
    <property type="entry name" value="Viral matrix protein, N-terminal domain"/>
    <property type="match status" value="1"/>
</dbReference>
<evidence type="ECO:0000313" key="8">
    <source>
        <dbReference type="EMBL" id="UOL48928.1"/>
    </source>
</evidence>
<dbReference type="GO" id="GO:0019068">
    <property type="term" value="P:virion assembly"/>
    <property type="evidence" value="ECO:0007669"/>
    <property type="project" value="InterPro"/>
</dbReference>
<keyword evidence="3" id="KW-0946">Virion</keyword>
<dbReference type="InterPro" id="IPR055413">
    <property type="entry name" value="Matrix_Paramyxo_C"/>
</dbReference>
<dbReference type="InterPro" id="IPR042540">
    <property type="entry name" value="Matrix_N"/>
</dbReference>
<dbReference type="InterPro" id="IPR000982">
    <property type="entry name" value="Matrix_Paramyxo_N"/>
</dbReference>
<keyword evidence="9" id="KW-1185">Reference proteome</keyword>
<keyword evidence="4" id="KW-0468">Viral matrix protein</keyword>